<feature type="transmembrane region" description="Helical" evidence="1">
    <location>
        <begin position="137"/>
        <end position="157"/>
    </location>
</feature>
<evidence type="ECO:0000313" key="2">
    <source>
        <dbReference type="EMBL" id="AGV54051.1"/>
    </source>
</evidence>
<dbReference type="HOGENOM" id="CLU_501279_0_0_6"/>
<feature type="transmembrane region" description="Helical" evidence="1">
    <location>
        <begin position="9"/>
        <end position="29"/>
    </location>
</feature>
<keyword evidence="1" id="KW-0812">Transmembrane</keyword>
<dbReference type="KEGG" id="amc:MADE_000001022310"/>
<reference evidence="2 3" key="2">
    <citation type="journal article" date="2015" name="Antonie Van Leeuwenhoek">
        <title>Ecophysiological diversity of a novel member of the genus Alteromonas, and description of Alteromonas mediterranea sp. nov.</title>
        <authorList>
            <person name="Ivanova E.P."/>
            <person name="Lopez-Perez M."/>
            <person name="Zabalos M."/>
            <person name="Nguyen S.H."/>
            <person name="Webb H.K."/>
            <person name="Ryan J."/>
            <person name="Lagutin K."/>
            <person name="Vyssotski M."/>
            <person name="Crawford R.J."/>
            <person name="Rodriguez-Valera F."/>
        </authorList>
    </citation>
    <scope>NUCLEOTIDE SEQUENCE [LARGE SCALE GENOMIC DNA]</scope>
    <source>
        <strain evidence="3">DSM 17117 / CIP 110805 / LMG 28347 / Deep ecotype</strain>
    </source>
</reference>
<dbReference type="RefSeq" id="WP_023559797.1">
    <property type="nucleotide sequence ID" value="NC_011138.3"/>
</dbReference>
<feature type="transmembrane region" description="Helical" evidence="1">
    <location>
        <begin position="370"/>
        <end position="390"/>
    </location>
</feature>
<organism evidence="2 3">
    <name type="scientific">Alteromonas mediterranea (strain DSM 17117 / CIP 110805 / LMG 28347 / Deep ecotype)</name>
    <dbReference type="NCBI Taxonomy" id="1774373"/>
    <lineage>
        <taxon>Bacteria</taxon>
        <taxon>Pseudomonadati</taxon>
        <taxon>Pseudomonadota</taxon>
        <taxon>Gammaproteobacteria</taxon>
        <taxon>Alteromonadales</taxon>
        <taxon>Alteromonadaceae</taxon>
        <taxon>Alteromonas/Salinimonas group</taxon>
        <taxon>Alteromonas</taxon>
    </lineage>
</organism>
<proteinExistence type="predicted"/>
<evidence type="ECO:0000256" key="1">
    <source>
        <dbReference type="SAM" id="Phobius"/>
    </source>
</evidence>
<feature type="transmembrane region" description="Helical" evidence="1">
    <location>
        <begin position="192"/>
        <end position="215"/>
    </location>
</feature>
<protein>
    <submittedName>
        <fullName evidence="2">Uncharacterized protein</fullName>
    </submittedName>
</protein>
<feature type="transmembrane region" description="Helical" evidence="1">
    <location>
        <begin position="108"/>
        <end position="130"/>
    </location>
</feature>
<dbReference type="AlphaFoldDB" id="T2DL23"/>
<feature type="transmembrane region" description="Helical" evidence="1">
    <location>
        <begin position="315"/>
        <end position="333"/>
    </location>
</feature>
<dbReference type="Proteomes" id="UP000001870">
    <property type="component" value="Chromosome"/>
</dbReference>
<keyword evidence="3" id="KW-1185">Reference proteome</keyword>
<name>T2DL23_ALTMD</name>
<keyword evidence="1" id="KW-0472">Membrane</keyword>
<feature type="transmembrane region" description="Helical" evidence="1">
    <location>
        <begin position="293"/>
        <end position="310"/>
    </location>
</feature>
<keyword evidence="1" id="KW-1133">Transmembrane helix</keyword>
<accession>T2DL23</accession>
<feature type="transmembrane region" description="Helical" evidence="1">
    <location>
        <begin position="67"/>
        <end position="88"/>
    </location>
</feature>
<feature type="transmembrane region" description="Helical" evidence="1">
    <location>
        <begin position="339"/>
        <end position="358"/>
    </location>
</feature>
<evidence type="ECO:0000313" key="3">
    <source>
        <dbReference type="Proteomes" id="UP000001870"/>
    </source>
</evidence>
<reference evidence="2 3" key="1">
    <citation type="journal article" date="2008" name="ISME J.">
        <title>Comparative genomics of two ecotypes of the marine planktonic copiotroph Alteromonas macleodii suggests alternative lifestyles associated with different kinds of particulate organic matter.</title>
        <authorList>
            <person name="Ivars-Martinez E."/>
            <person name="Martin-Cuadrado A.B."/>
            <person name="D'Auria G."/>
            <person name="Mira A."/>
            <person name="Ferriera S."/>
            <person name="Johnson J."/>
            <person name="Friedman R."/>
            <person name="Rodriguez-Valera F."/>
        </authorList>
    </citation>
    <scope>NUCLEOTIDE SEQUENCE [LARGE SCALE GENOMIC DNA]</scope>
    <source>
        <strain evidence="3">DSM 17117 / CIP 110805 / LMG 28347 / Deep ecotype</strain>
    </source>
</reference>
<sequence length="535" mass="61105">MLVKKRSPIVYAVFLSLLFLIIYSSMIPWGLPFYLDPDEHIFIRASLEMFSQPYFHPQWFGAPGSTFITIQAIGFGLVAFLGTLLGVFSSPQEFSQLYWTGNGDLLFIIGRSISSVFTSLVVLYTFVLFYNISKHKLLSLFGAFLTAITHLIFYYSAVGRMDPIQTLSVMVSLHLCILMIQKRQINATQSTLLALAFSVSVFSKYPSVILVVPIVYTYCVIAADLVSAARALFRWGMLVLLFSFMISPYFFLDFTGVWDDVTKEARTEHLSSTSFGFFSSFAKYFTVPLYKNYTLVGVLLGIVGMLTMLFSKERYAVIPLFFLTYLAFLSALNLWWERWIIPLLPLFSIFILYTVYIASKNKFSAPLKWIALLLLFLISSSSAVESYKLYKDRVTNNFNVFSAESWIMNNLAQNINVLVDVYTPPLLNPRFNLYQRDCKLGVSKIEITSSSRVIPDKKIFECMEDSLKSFVVSLKEHDISVVILSDLHLRLKRDIENGGPHIDAAEEYDWLFNNFNVIKAFEEGNGRPVYILKRS</sequence>
<dbReference type="EMBL" id="CP001103">
    <property type="protein sequence ID" value="AGV54051.1"/>
    <property type="molecule type" value="Genomic_DNA"/>
</dbReference>
<gene>
    <name evidence="2" type="ORF">MADE_000001022310</name>
</gene>
<feature type="transmembrane region" description="Helical" evidence="1">
    <location>
        <begin position="235"/>
        <end position="258"/>
    </location>
</feature>